<name>A0A837ZUX4_9PSEU</name>
<protein>
    <submittedName>
        <fullName evidence="4">TetR/AcrR family transcriptional regulator</fullName>
    </submittedName>
</protein>
<feature type="domain" description="HTH tetR-type" evidence="3">
    <location>
        <begin position="12"/>
        <end position="72"/>
    </location>
</feature>
<evidence type="ECO:0000313" key="5">
    <source>
        <dbReference type="Proteomes" id="UP000582974"/>
    </source>
</evidence>
<reference evidence="4 5" key="1">
    <citation type="submission" date="2020-07" db="EMBL/GenBank/DDBJ databases">
        <title>Genome of Haloechinothrix sp.</title>
        <authorList>
            <person name="Tang S.-K."/>
            <person name="Yang L."/>
            <person name="Zhu W.-Y."/>
        </authorList>
    </citation>
    <scope>NUCLEOTIDE SEQUENCE [LARGE SCALE GENOMIC DNA]</scope>
    <source>
        <strain evidence="4 5">YIM 98757</strain>
    </source>
</reference>
<dbReference type="AlphaFoldDB" id="A0A837ZUX4"/>
<dbReference type="PRINTS" id="PR00455">
    <property type="entry name" value="HTHTETR"/>
</dbReference>
<evidence type="ECO:0000256" key="2">
    <source>
        <dbReference type="PROSITE-ProRule" id="PRU00335"/>
    </source>
</evidence>
<keyword evidence="1 2" id="KW-0238">DNA-binding</keyword>
<keyword evidence="5" id="KW-1185">Reference proteome</keyword>
<dbReference type="InterPro" id="IPR009057">
    <property type="entry name" value="Homeodomain-like_sf"/>
</dbReference>
<dbReference type="GO" id="GO:0003700">
    <property type="term" value="F:DNA-binding transcription factor activity"/>
    <property type="evidence" value="ECO:0007669"/>
    <property type="project" value="TreeGrafter"/>
</dbReference>
<feature type="DNA-binding region" description="H-T-H motif" evidence="2">
    <location>
        <begin position="35"/>
        <end position="54"/>
    </location>
</feature>
<evidence type="ECO:0000259" key="3">
    <source>
        <dbReference type="PROSITE" id="PS50977"/>
    </source>
</evidence>
<dbReference type="InterPro" id="IPR001647">
    <property type="entry name" value="HTH_TetR"/>
</dbReference>
<proteinExistence type="predicted"/>
<accession>A0A837ZUX4</accession>
<dbReference type="PROSITE" id="PS50977">
    <property type="entry name" value="HTH_TETR_2"/>
    <property type="match status" value="1"/>
</dbReference>
<evidence type="ECO:0000256" key="1">
    <source>
        <dbReference type="ARBA" id="ARBA00023125"/>
    </source>
</evidence>
<dbReference type="PANTHER" id="PTHR30055">
    <property type="entry name" value="HTH-TYPE TRANSCRIPTIONAL REGULATOR RUTR"/>
    <property type="match status" value="1"/>
</dbReference>
<dbReference type="Gene3D" id="1.10.357.10">
    <property type="entry name" value="Tetracycline Repressor, domain 2"/>
    <property type="match status" value="1"/>
</dbReference>
<dbReference type="Proteomes" id="UP000582974">
    <property type="component" value="Unassembled WGS sequence"/>
</dbReference>
<dbReference type="RefSeq" id="WP_180891283.1">
    <property type="nucleotide sequence ID" value="NZ_JACCKD010000001.1"/>
</dbReference>
<dbReference type="EMBL" id="JACCKD010000001">
    <property type="protein sequence ID" value="MBA0124416.1"/>
    <property type="molecule type" value="Genomic_DNA"/>
</dbReference>
<dbReference type="InterPro" id="IPR050109">
    <property type="entry name" value="HTH-type_TetR-like_transc_reg"/>
</dbReference>
<evidence type="ECO:0000313" key="4">
    <source>
        <dbReference type="EMBL" id="MBA0124416.1"/>
    </source>
</evidence>
<organism evidence="4 5">
    <name type="scientific">Haloechinothrix aidingensis</name>
    <dbReference type="NCBI Taxonomy" id="2752311"/>
    <lineage>
        <taxon>Bacteria</taxon>
        <taxon>Bacillati</taxon>
        <taxon>Actinomycetota</taxon>
        <taxon>Actinomycetes</taxon>
        <taxon>Pseudonocardiales</taxon>
        <taxon>Pseudonocardiaceae</taxon>
        <taxon>Haloechinothrix</taxon>
    </lineage>
</organism>
<sequence>MSTPWLRTERTELAAERILDAAERVFAERGVAATEMSHIATAAGCSRATLYRYFDGKHEVRVAFMHRQTRRLAHRIAEQVGAIADPAFRLAEAIRGALREVRDTPALAAWFTHPDSGVTGELAGSSPVIQSLCAAFFGDPTDRDNQDRANWLLRIIISLLSNPGRDEAEERRMIERFAVPALLGDRHGAVHGDR</sequence>
<dbReference type="Pfam" id="PF00440">
    <property type="entry name" value="TetR_N"/>
    <property type="match status" value="1"/>
</dbReference>
<gene>
    <name evidence="4" type="ORF">H0B56_02540</name>
</gene>
<dbReference type="SUPFAM" id="SSF46689">
    <property type="entry name" value="Homeodomain-like"/>
    <property type="match status" value="1"/>
</dbReference>
<comment type="caution">
    <text evidence="4">The sequence shown here is derived from an EMBL/GenBank/DDBJ whole genome shotgun (WGS) entry which is preliminary data.</text>
</comment>
<dbReference type="PANTHER" id="PTHR30055:SF200">
    <property type="entry name" value="HTH-TYPE TRANSCRIPTIONAL REPRESSOR BDCR"/>
    <property type="match status" value="1"/>
</dbReference>
<dbReference type="GO" id="GO:0000976">
    <property type="term" value="F:transcription cis-regulatory region binding"/>
    <property type="evidence" value="ECO:0007669"/>
    <property type="project" value="TreeGrafter"/>
</dbReference>